<accession>A0A919NDU1</accession>
<protein>
    <submittedName>
        <fullName evidence="1">Uncharacterized protein</fullName>
    </submittedName>
</protein>
<evidence type="ECO:0000313" key="1">
    <source>
        <dbReference type="EMBL" id="GIF09311.1"/>
    </source>
</evidence>
<evidence type="ECO:0000313" key="2">
    <source>
        <dbReference type="Proteomes" id="UP000629619"/>
    </source>
</evidence>
<dbReference type="AlphaFoldDB" id="A0A919NDU1"/>
<comment type="caution">
    <text evidence="1">The sequence shown here is derived from an EMBL/GenBank/DDBJ whole genome shotgun (WGS) entry which is preliminary data.</text>
</comment>
<gene>
    <name evidence="1" type="ORF">Asi03nite_68490</name>
</gene>
<dbReference type="EMBL" id="BOMW01000081">
    <property type="protein sequence ID" value="GIF09311.1"/>
    <property type="molecule type" value="Genomic_DNA"/>
</dbReference>
<reference evidence="1" key="1">
    <citation type="submission" date="2021-01" db="EMBL/GenBank/DDBJ databases">
        <title>Whole genome shotgun sequence of Actinoplanes siamensis NBRC 109076.</title>
        <authorList>
            <person name="Komaki H."/>
            <person name="Tamura T."/>
        </authorList>
    </citation>
    <scope>NUCLEOTIDE SEQUENCE</scope>
    <source>
        <strain evidence="1">NBRC 109076</strain>
    </source>
</reference>
<keyword evidence="2" id="KW-1185">Reference proteome</keyword>
<name>A0A919NDU1_9ACTN</name>
<proteinExistence type="predicted"/>
<sequence>MSDHRPRVRPGDGRFAARRRESACMTTGIRQCAAGESPFSQDVLRRLVRRAVQARPAAPSRIEGLTAREQEVPELVAVLLLRSVVLLRPAG</sequence>
<organism evidence="1 2">
    <name type="scientific">Actinoplanes siamensis</name>
    <dbReference type="NCBI Taxonomy" id="1223317"/>
    <lineage>
        <taxon>Bacteria</taxon>
        <taxon>Bacillati</taxon>
        <taxon>Actinomycetota</taxon>
        <taxon>Actinomycetes</taxon>
        <taxon>Micromonosporales</taxon>
        <taxon>Micromonosporaceae</taxon>
        <taxon>Actinoplanes</taxon>
    </lineage>
</organism>
<dbReference type="Proteomes" id="UP000629619">
    <property type="component" value="Unassembled WGS sequence"/>
</dbReference>